<name>A0A930YHU1_9ACTN</name>
<keyword evidence="3" id="KW-1185">Reference proteome</keyword>
<gene>
    <name evidence="2" type="ORF">ISU10_06945</name>
</gene>
<dbReference type="EMBL" id="JADKPO010000007">
    <property type="protein sequence ID" value="MBF4767502.1"/>
    <property type="molecule type" value="Genomic_DNA"/>
</dbReference>
<proteinExistence type="predicted"/>
<reference evidence="2" key="1">
    <citation type="submission" date="2020-11" db="EMBL/GenBank/DDBJ databases">
        <title>Nocardioides cynanchi sp. nov., isolated from soil of rhizosphere of Cynanchum wilfordii.</title>
        <authorList>
            <person name="Lee J.-S."/>
            <person name="Suh M.K."/>
            <person name="Kim J.-S."/>
        </authorList>
    </citation>
    <scope>NUCLEOTIDE SEQUENCE</scope>
    <source>
        <strain evidence="2">KCTC 19276</strain>
    </source>
</reference>
<dbReference type="AlphaFoldDB" id="A0A930YHU1"/>
<dbReference type="Proteomes" id="UP000660668">
    <property type="component" value="Unassembled WGS sequence"/>
</dbReference>
<keyword evidence="1" id="KW-0472">Membrane</keyword>
<accession>A0A930YHU1</accession>
<evidence type="ECO:0000256" key="1">
    <source>
        <dbReference type="SAM" id="Phobius"/>
    </source>
</evidence>
<keyword evidence="1" id="KW-1133">Transmembrane helix</keyword>
<evidence type="ECO:0000313" key="2">
    <source>
        <dbReference type="EMBL" id="MBF4767502.1"/>
    </source>
</evidence>
<evidence type="ECO:0000313" key="3">
    <source>
        <dbReference type="Proteomes" id="UP000660668"/>
    </source>
</evidence>
<protein>
    <submittedName>
        <fullName evidence="2">Uncharacterized protein</fullName>
    </submittedName>
</protein>
<organism evidence="2 3">
    <name type="scientific">Nocardioides agariphilus</name>
    <dbReference type="NCBI Taxonomy" id="433664"/>
    <lineage>
        <taxon>Bacteria</taxon>
        <taxon>Bacillati</taxon>
        <taxon>Actinomycetota</taxon>
        <taxon>Actinomycetes</taxon>
        <taxon>Propionibacteriales</taxon>
        <taxon>Nocardioidaceae</taxon>
        <taxon>Nocardioides</taxon>
    </lineage>
</organism>
<comment type="caution">
    <text evidence="2">The sequence shown here is derived from an EMBL/GenBank/DDBJ whole genome shotgun (WGS) entry which is preliminary data.</text>
</comment>
<keyword evidence="1" id="KW-0812">Transmembrane</keyword>
<sequence>MAQLVWLVCVIAALILAAGALLIALQDSVNRGNDLVQFVLDAADKLDLGVFDRGNGVFGFDGKNAETKDALINWGIAAVVWLVVGKIIDRVIRP</sequence>
<feature type="transmembrane region" description="Helical" evidence="1">
    <location>
        <begin position="71"/>
        <end position="88"/>
    </location>
</feature>